<evidence type="ECO:0000256" key="4">
    <source>
        <dbReference type="ARBA" id="ARBA00022729"/>
    </source>
</evidence>
<dbReference type="InterPro" id="IPR017853">
    <property type="entry name" value="GH"/>
</dbReference>
<reference evidence="9" key="1">
    <citation type="submission" date="2021-08" db="EMBL/GenBank/DDBJ databases">
        <title>Genome of a novel bacterium of the phylum Verrucomicrobia, Oleiharenicola sp. KSB-15.</title>
        <authorList>
            <person name="Chung J.-H."/>
            <person name="Ahn J.-H."/>
            <person name="Yoon Y."/>
            <person name="Kim D.-Y."/>
            <person name="An S.-H."/>
            <person name="Park I."/>
            <person name="Yeon J."/>
        </authorList>
    </citation>
    <scope>NUCLEOTIDE SEQUENCE</scope>
    <source>
        <strain evidence="9">KSB-15</strain>
    </source>
</reference>
<keyword evidence="4" id="KW-0732">Signal</keyword>
<dbReference type="EC" id="3.2.1.51" evidence="3"/>
<accession>A0A8F9TY74</accession>
<comment type="similarity">
    <text evidence="2">Belongs to the glycosyl hydrolase 29 family.</text>
</comment>
<evidence type="ECO:0000313" key="9">
    <source>
        <dbReference type="EMBL" id="QYM79712.1"/>
    </source>
</evidence>
<evidence type="ECO:0000256" key="3">
    <source>
        <dbReference type="ARBA" id="ARBA00012662"/>
    </source>
</evidence>
<dbReference type="InterPro" id="IPR000933">
    <property type="entry name" value="Glyco_hydro_29"/>
</dbReference>
<dbReference type="PANTHER" id="PTHR10030">
    <property type="entry name" value="ALPHA-L-FUCOSIDASE"/>
    <property type="match status" value="1"/>
</dbReference>
<dbReference type="SMART" id="SM00812">
    <property type="entry name" value="Alpha_L_fucos"/>
    <property type="match status" value="1"/>
</dbReference>
<protein>
    <recommendedName>
        <fullName evidence="3">alpha-L-fucosidase</fullName>
        <ecNumber evidence="3">3.2.1.51</ecNumber>
    </recommendedName>
</protein>
<dbReference type="GO" id="GO:0016139">
    <property type="term" value="P:glycoside catabolic process"/>
    <property type="evidence" value="ECO:0007669"/>
    <property type="project" value="TreeGrafter"/>
</dbReference>
<evidence type="ECO:0000256" key="5">
    <source>
        <dbReference type="ARBA" id="ARBA00022801"/>
    </source>
</evidence>
<dbReference type="PANTHER" id="PTHR10030:SF37">
    <property type="entry name" value="ALPHA-L-FUCOSIDASE-RELATED"/>
    <property type="match status" value="1"/>
</dbReference>
<evidence type="ECO:0000259" key="8">
    <source>
        <dbReference type="Pfam" id="PF01120"/>
    </source>
</evidence>
<dbReference type="EMBL" id="CP080507">
    <property type="protein sequence ID" value="QYM79712.1"/>
    <property type="molecule type" value="Genomic_DNA"/>
</dbReference>
<organism evidence="9 10">
    <name type="scientific">Horticoccus luteus</name>
    <dbReference type="NCBI Taxonomy" id="2862869"/>
    <lineage>
        <taxon>Bacteria</taxon>
        <taxon>Pseudomonadati</taxon>
        <taxon>Verrucomicrobiota</taxon>
        <taxon>Opitutia</taxon>
        <taxon>Opitutales</taxon>
        <taxon>Opitutaceae</taxon>
        <taxon>Horticoccus</taxon>
    </lineage>
</organism>
<gene>
    <name evidence="9" type="ORF">K0B96_03575</name>
</gene>
<dbReference type="Gene3D" id="3.20.20.80">
    <property type="entry name" value="Glycosidases"/>
    <property type="match status" value="1"/>
</dbReference>
<dbReference type="GO" id="GO:0006004">
    <property type="term" value="P:fucose metabolic process"/>
    <property type="evidence" value="ECO:0007669"/>
    <property type="project" value="InterPro"/>
</dbReference>
<dbReference type="SUPFAM" id="SSF51445">
    <property type="entry name" value="(Trans)glycosidases"/>
    <property type="match status" value="1"/>
</dbReference>
<dbReference type="GO" id="GO:0005764">
    <property type="term" value="C:lysosome"/>
    <property type="evidence" value="ECO:0007669"/>
    <property type="project" value="TreeGrafter"/>
</dbReference>
<comment type="function">
    <text evidence="1">Alpha-L-fucosidase is responsible for hydrolyzing the alpha-1,6-linked fucose joined to the reducing-end N-acetylglucosamine of the carbohydrate moieties of glycoproteins.</text>
</comment>
<feature type="region of interest" description="Disordered" evidence="7">
    <location>
        <begin position="1"/>
        <end position="20"/>
    </location>
</feature>
<sequence length="589" mass="66638">MRAVDISAVKQPTRRPAPQNDPLRWWRESRFGMFIHWGLYAIPAGVWQGQRVPYIGEWMMFREKIPVATYAALAAQFHPRHFDAAAWVRLAKQAGMRYLVITAKHHDGFAMYRTSVNRYNVVDATPWHHDPMVDLARECRRQGVRLCFYYSQDLDWHHPDGAWNDWDYPAAAKNPARYLREKVKPQLRELLTRYGPVGMIWFDTPLTLTKAQSASIRRFVKKLQPRCLVSGRIGHGLGDYNLPRDNFLPPGRLEGDWETCATLNHTWGFKTHDHEWKSAENLITTLVDLVSKGANYLLNIGPDADGVVPAPSVQRLRAVGAWLERNGDAIYGTSPSPFRNEFSWGRITTKGRRLFLHFFSAPPKIFHLHGLRTRVRTARALGDARRAFATRQTTDAATGLPILAIDFTGLRFRAPVTVVALDLAAAPDVEPQPLQQPDATVTLITGMARLGTDATAPTGRIGGNGLTENWRSTDDWLEWDFTLLRPGAYEVNVVTTHQHLEPWSGGHTLRLTADGQTLRHKTTSDAILPSLRSAYYPQIATSFGRFNFANSGRHTLRLQATRLKLPKKNKTLFSDGGMQFVEIRLTPVS</sequence>
<evidence type="ECO:0000256" key="7">
    <source>
        <dbReference type="SAM" id="MobiDB-lite"/>
    </source>
</evidence>
<dbReference type="InterPro" id="IPR016286">
    <property type="entry name" value="FUC_metazoa-typ"/>
</dbReference>
<dbReference type="AlphaFoldDB" id="A0A8F9TY74"/>
<dbReference type="InterPro" id="IPR057739">
    <property type="entry name" value="Glyco_hydro_29_N"/>
</dbReference>
<keyword evidence="5" id="KW-0378">Hydrolase</keyword>
<dbReference type="RefSeq" id="WP_220163932.1">
    <property type="nucleotide sequence ID" value="NZ_CP080507.1"/>
</dbReference>
<dbReference type="Proteomes" id="UP000825051">
    <property type="component" value="Chromosome"/>
</dbReference>
<evidence type="ECO:0000256" key="1">
    <source>
        <dbReference type="ARBA" id="ARBA00004071"/>
    </source>
</evidence>
<name>A0A8F9TY74_9BACT</name>
<dbReference type="GO" id="GO:0004560">
    <property type="term" value="F:alpha-L-fucosidase activity"/>
    <property type="evidence" value="ECO:0007669"/>
    <property type="project" value="InterPro"/>
</dbReference>
<evidence type="ECO:0000256" key="6">
    <source>
        <dbReference type="ARBA" id="ARBA00023295"/>
    </source>
</evidence>
<evidence type="ECO:0000256" key="2">
    <source>
        <dbReference type="ARBA" id="ARBA00007951"/>
    </source>
</evidence>
<dbReference type="Pfam" id="PF01120">
    <property type="entry name" value="Alpha_L_fucos"/>
    <property type="match status" value="1"/>
</dbReference>
<proteinExistence type="inferred from homology"/>
<feature type="domain" description="Glycoside hydrolase family 29 N-terminal" evidence="8">
    <location>
        <begin position="13"/>
        <end position="328"/>
    </location>
</feature>
<keyword evidence="6" id="KW-0326">Glycosidase</keyword>
<keyword evidence="10" id="KW-1185">Reference proteome</keyword>
<dbReference type="KEGG" id="ole:K0B96_03575"/>
<dbReference type="PRINTS" id="PR00741">
    <property type="entry name" value="GLHYDRLASE29"/>
</dbReference>
<evidence type="ECO:0000313" key="10">
    <source>
        <dbReference type="Proteomes" id="UP000825051"/>
    </source>
</evidence>